<feature type="domain" description="AB hydrolase-1" evidence="1">
    <location>
        <begin position="21"/>
        <end position="246"/>
    </location>
</feature>
<reference evidence="2 3" key="1">
    <citation type="journal article" date="2018" name="Sci. Rep.">
        <title>A novel species of the marine cyanobacterium Acaryochloris with a unique pigment content and lifestyle.</title>
        <authorList>
            <person name="Partensky F."/>
            <person name="Six C."/>
            <person name="Ratin M."/>
            <person name="Garczarek L."/>
            <person name="Vaulot D."/>
            <person name="Probert I."/>
            <person name="Calteau A."/>
            <person name="Gourvil P."/>
            <person name="Marie D."/>
            <person name="Grebert T."/>
            <person name="Bouchier C."/>
            <person name="Le Panse S."/>
            <person name="Gachenot M."/>
            <person name="Rodriguez F."/>
            <person name="Garrido J.L."/>
        </authorList>
    </citation>
    <scope>NUCLEOTIDE SEQUENCE [LARGE SCALE GENOMIC DNA]</scope>
    <source>
        <strain evidence="2 3">RCC1774</strain>
    </source>
</reference>
<dbReference type="PANTHER" id="PTHR43433:SF5">
    <property type="entry name" value="AB HYDROLASE-1 DOMAIN-CONTAINING PROTEIN"/>
    <property type="match status" value="1"/>
</dbReference>
<dbReference type="InterPro" id="IPR029058">
    <property type="entry name" value="AB_hydrolase_fold"/>
</dbReference>
<dbReference type="AlphaFoldDB" id="A0A2W1JA43"/>
<dbReference type="PRINTS" id="PR00111">
    <property type="entry name" value="ABHYDROLASE"/>
</dbReference>
<organism evidence="2 3">
    <name type="scientific">Acaryochloris thomasi RCC1774</name>
    <dbReference type="NCBI Taxonomy" id="1764569"/>
    <lineage>
        <taxon>Bacteria</taxon>
        <taxon>Bacillati</taxon>
        <taxon>Cyanobacteriota</taxon>
        <taxon>Cyanophyceae</taxon>
        <taxon>Acaryochloridales</taxon>
        <taxon>Acaryochloridaceae</taxon>
        <taxon>Acaryochloris</taxon>
        <taxon>Acaryochloris thomasi</taxon>
    </lineage>
</organism>
<dbReference type="GO" id="GO:0019806">
    <property type="term" value="F:bromide peroxidase activity"/>
    <property type="evidence" value="ECO:0007669"/>
    <property type="project" value="UniProtKB-EC"/>
</dbReference>
<dbReference type="InterPro" id="IPR050471">
    <property type="entry name" value="AB_hydrolase"/>
</dbReference>
<dbReference type="PANTHER" id="PTHR43433">
    <property type="entry name" value="HYDROLASE, ALPHA/BETA FOLD FAMILY PROTEIN"/>
    <property type="match status" value="1"/>
</dbReference>
<dbReference type="Proteomes" id="UP000248857">
    <property type="component" value="Unassembled WGS sequence"/>
</dbReference>
<proteinExistence type="predicted"/>
<keyword evidence="2" id="KW-0575">Peroxidase</keyword>
<evidence type="ECO:0000313" key="2">
    <source>
        <dbReference type="EMBL" id="PZD70876.1"/>
    </source>
</evidence>
<evidence type="ECO:0000259" key="1">
    <source>
        <dbReference type="Pfam" id="PF00561"/>
    </source>
</evidence>
<dbReference type="Pfam" id="PF00561">
    <property type="entry name" value="Abhydrolase_1"/>
    <property type="match status" value="1"/>
</dbReference>
<keyword evidence="3" id="KW-1185">Reference proteome</keyword>
<dbReference type="SUPFAM" id="SSF53474">
    <property type="entry name" value="alpha/beta-Hydrolases"/>
    <property type="match status" value="1"/>
</dbReference>
<dbReference type="Gene3D" id="3.40.50.1820">
    <property type="entry name" value="alpha/beta hydrolase"/>
    <property type="match status" value="1"/>
</dbReference>
<gene>
    <name evidence="2" type="primary">bpoC_1</name>
    <name evidence="2" type="ORF">C1752_08870</name>
</gene>
<dbReference type="InterPro" id="IPR000073">
    <property type="entry name" value="AB_hydrolase_1"/>
</dbReference>
<protein>
    <submittedName>
        <fullName evidence="2">Non-heme bromoperoxidase BpoC</fullName>
        <ecNumber evidence="2">1.11.1.18</ecNumber>
    </submittedName>
</protein>
<dbReference type="EMBL" id="PQWO01000026">
    <property type="protein sequence ID" value="PZD70876.1"/>
    <property type="molecule type" value="Genomic_DNA"/>
</dbReference>
<accession>A0A2W1JA43</accession>
<evidence type="ECO:0000313" key="3">
    <source>
        <dbReference type="Proteomes" id="UP000248857"/>
    </source>
</evidence>
<dbReference type="EC" id="1.11.1.18" evidence="2"/>
<sequence>MPRTRIGDIEMYYEVHGRGEPIVLIHGLSMDSSTWLNQVSVLSQKFQVIVFDNRGVGQTDAPNEDYSTEMMADDTIALLQFLKVDNAHVLGFSMGGMIAQIVALKCPELVKSLILNTTAAQLPAKAKYIVQNWLRMLNENVSLETRIREGFLWVYTDDFFKHDETVTASVNLASNHPHPLSTHGFAGQVAALIKHDTRSRISQISVPTLVLIGGDDIFIPVEFSEELAGKIPKAELVELERGGHNCWMEFPELFNQAVMQFLDSVTSSEP</sequence>
<comment type="caution">
    <text evidence="2">The sequence shown here is derived from an EMBL/GenBank/DDBJ whole genome shotgun (WGS) entry which is preliminary data.</text>
</comment>
<keyword evidence="2" id="KW-0560">Oxidoreductase</keyword>
<name>A0A2W1JA43_9CYAN</name>